<dbReference type="InterPro" id="IPR012337">
    <property type="entry name" value="RNaseH-like_sf"/>
</dbReference>
<dbReference type="Gene3D" id="3.30.420.10">
    <property type="entry name" value="Ribonuclease H-like superfamily/Ribonuclease H"/>
    <property type="match status" value="1"/>
</dbReference>
<dbReference type="PANTHER" id="PTHR47331">
    <property type="entry name" value="PHD-TYPE DOMAIN-CONTAINING PROTEIN"/>
    <property type="match status" value="1"/>
</dbReference>
<dbReference type="PANTHER" id="PTHR47331:SF1">
    <property type="entry name" value="GAG-LIKE PROTEIN"/>
    <property type="match status" value="1"/>
</dbReference>
<dbReference type="GO" id="GO:0003676">
    <property type="term" value="F:nucleic acid binding"/>
    <property type="evidence" value="ECO:0007669"/>
    <property type="project" value="InterPro"/>
</dbReference>
<dbReference type="InterPro" id="IPR008042">
    <property type="entry name" value="Retrotrans_Pao"/>
</dbReference>
<organism evidence="3 4">
    <name type="scientific">Orchesella cincta</name>
    <name type="common">Springtail</name>
    <name type="synonym">Podura cincta</name>
    <dbReference type="NCBI Taxonomy" id="48709"/>
    <lineage>
        <taxon>Eukaryota</taxon>
        <taxon>Metazoa</taxon>
        <taxon>Ecdysozoa</taxon>
        <taxon>Arthropoda</taxon>
        <taxon>Hexapoda</taxon>
        <taxon>Collembola</taxon>
        <taxon>Entomobryomorpha</taxon>
        <taxon>Entomobryoidea</taxon>
        <taxon>Orchesellidae</taxon>
        <taxon>Orchesellinae</taxon>
        <taxon>Orchesella</taxon>
    </lineage>
</organism>
<dbReference type="EMBL" id="LJIJ01004059">
    <property type="protein sequence ID" value="ODM88130.1"/>
    <property type="molecule type" value="Genomic_DNA"/>
</dbReference>
<dbReference type="SUPFAM" id="SSF53098">
    <property type="entry name" value="Ribonuclease H-like"/>
    <property type="match status" value="1"/>
</dbReference>
<dbReference type="Proteomes" id="UP000094527">
    <property type="component" value="Unassembled WGS sequence"/>
</dbReference>
<evidence type="ECO:0000313" key="4">
    <source>
        <dbReference type="Proteomes" id="UP000094527"/>
    </source>
</evidence>
<dbReference type="InterPro" id="IPR036397">
    <property type="entry name" value="RNaseH_sf"/>
</dbReference>
<keyword evidence="4" id="KW-1185">Reference proteome</keyword>
<dbReference type="Pfam" id="PF17921">
    <property type="entry name" value="Integrase_H2C2"/>
    <property type="match status" value="1"/>
</dbReference>
<name>A0A1D2M568_ORCCI</name>
<evidence type="ECO:0000313" key="3">
    <source>
        <dbReference type="EMBL" id="ODM88130.1"/>
    </source>
</evidence>
<dbReference type="OMA" id="SCAMSER"/>
<dbReference type="OrthoDB" id="7550652at2759"/>
<dbReference type="Pfam" id="PF18701">
    <property type="entry name" value="DUF5641"/>
    <property type="match status" value="1"/>
</dbReference>
<reference evidence="3 4" key="1">
    <citation type="journal article" date="2016" name="Genome Biol. Evol.">
        <title>Gene Family Evolution Reflects Adaptation to Soil Environmental Stressors in the Genome of the Collembolan Orchesella cincta.</title>
        <authorList>
            <person name="Faddeeva-Vakhrusheva A."/>
            <person name="Derks M.F."/>
            <person name="Anvar S.Y."/>
            <person name="Agamennone V."/>
            <person name="Suring W."/>
            <person name="Smit S."/>
            <person name="van Straalen N.M."/>
            <person name="Roelofs D."/>
        </authorList>
    </citation>
    <scope>NUCLEOTIDE SEQUENCE [LARGE SCALE GENOMIC DNA]</scope>
    <source>
        <tissue evidence="3">Mixed pool</tissue>
    </source>
</reference>
<dbReference type="STRING" id="48709.A0A1D2M568"/>
<dbReference type="InterPro" id="IPR041588">
    <property type="entry name" value="Integrase_H2C2"/>
</dbReference>
<gene>
    <name evidence="3" type="ORF">Ocin01_18552</name>
</gene>
<protein>
    <recommendedName>
        <fullName evidence="5">Pro-Pol polyprotein</fullName>
    </recommendedName>
</protein>
<sequence length="597" mass="67257">MLPKAIRFELHGFSDASEKAYGAVIYLKTVTEDGSSLVHFVTTALKLNCEMFCWSDSTITLRWISASPRRWKTYIANRVAMIQEATATESWRHVPGEQNPADLLSRGVPASQLVDSTFWWNGPEWLNSSHVPVFIPSSRTDEVDMEERKVFLLVHNSIFEVTDRSSSLSRMSRVAAYVLRFIFNLKQKVHHHRRRGPLTPVELQNGHLTCVREVQQHNFQEEMKALRNSTPLPSSSKLNQLKPYIDGNGILRIGGRLNRSALPESRKHQVILPKHSQLTRALVLSHHLAHLHSGFQQTWSSIQTQYWILAGRDVVRFLIRRCVTCRRHRAETATQLMGNLPLAAHTPARPLSTLELTMLDQLCCAIHLEAVSDLTTEAFIATLRRFVSRRGFCSHIFSDCGSNFIGADTELKRLFKSQHHNSSISDHLSTANVQWHFNAPSSPHHGGLWEAGVKSAKFHLKRVVGANSGTLLDRRAAHFLARCGLLRDKRESPFSLAATAAACAAFLEEMELGIPEHPTAAYKWQKEKEDFRVGDLVIIKDDLLPAGKWKVGRIIETTAGDDNRVRTVRVKTANTELTRPIFLGAINPPRVNGCLLA</sequence>
<dbReference type="InterPro" id="IPR040676">
    <property type="entry name" value="DUF5641"/>
</dbReference>
<accession>A0A1D2M568</accession>
<feature type="domain" description="DUF5641" evidence="2">
    <location>
        <begin position="521"/>
        <end position="581"/>
    </location>
</feature>
<proteinExistence type="predicted"/>
<evidence type="ECO:0000259" key="1">
    <source>
        <dbReference type="Pfam" id="PF17921"/>
    </source>
</evidence>
<evidence type="ECO:0000259" key="2">
    <source>
        <dbReference type="Pfam" id="PF18701"/>
    </source>
</evidence>
<dbReference type="AlphaFoldDB" id="A0A1D2M568"/>
<comment type="caution">
    <text evidence="3">The sequence shown here is derived from an EMBL/GenBank/DDBJ whole genome shotgun (WGS) entry which is preliminary data.</text>
</comment>
<feature type="domain" description="Integrase zinc-binding" evidence="1">
    <location>
        <begin position="276"/>
        <end position="330"/>
    </location>
</feature>
<dbReference type="Pfam" id="PF05380">
    <property type="entry name" value="Peptidase_A17"/>
    <property type="match status" value="1"/>
</dbReference>
<evidence type="ECO:0008006" key="5">
    <source>
        <dbReference type="Google" id="ProtNLM"/>
    </source>
</evidence>